<protein>
    <submittedName>
        <fullName evidence="2">Uncharacterized protein</fullName>
    </submittedName>
</protein>
<organism evidence="2 3">
    <name type="scientific">Nocardia cyriacigeorgica</name>
    <dbReference type="NCBI Taxonomy" id="135487"/>
    <lineage>
        <taxon>Bacteria</taxon>
        <taxon>Bacillati</taxon>
        <taxon>Actinomycetota</taxon>
        <taxon>Actinomycetes</taxon>
        <taxon>Mycobacteriales</taxon>
        <taxon>Nocardiaceae</taxon>
        <taxon>Nocardia</taxon>
    </lineage>
</organism>
<name>A0A6P1DCH5_9NOCA</name>
<reference evidence="2 3" key="1">
    <citation type="submission" date="2020-01" db="EMBL/GenBank/DDBJ databases">
        <title>Genetics and antimicrobial susceptibilities of Nocardia species isolated from the soil; a comparison with species isolated from humans.</title>
        <authorList>
            <person name="Carrasco G."/>
            <person name="Monzon S."/>
            <person name="Sansegundo M."/>
            <person name="Garcia E."/>
            <person name="Garrido N."/>
            <person name="Medina M.J."/>
            <person name="Villalon P."/>
            <person name="Ramirez-Arocha A.C."/>
            <person name="Jimenez P."/>
            <person name="Cuesta I."/>
            <person name="Valdezate S."/>
        </authorList>
    </citation>
    <scope>NUCLEOTIDE SEQUENCE [LARGE SCALE GENOMIC DNA]</scope>
    <source>
        <strain evidence="2 3">CNM20110639</strain>
    </source>
</reference>
<dbReference type="AlphaFoldDB" id="A0A6P1DCH5"/>
<evidence type="ECO:0000256" key="1">
    <source>
        <dbReference type="SAM" id="MobiDB-lite"/>
    </source>
</evidence>
<proteinExistence type="predicted"/>
<sequence length="81" mass="9052">MAEWIAGKTFRTEEEACAADGKPMMTDAEKAHYLRILDEWNDELRSAGPGPAPVGGKFSDDMNGTEFEGYKSTDRDPRRPE</sequence>
<feature type="compositionally biased region" description="Basic and acidic residues" evidence="1">
    <location>
        <begin position="68"/>
        <end position="81"/>
    </location>
</feature>
<dbReference type="RefSeq" id="WP_163830355.1">
    <property type="nucleotide sequence ID" value="NZ_JAAGUZ010000133.1"/>
</dbReference>
<accession>A0A6P1DCH5</accession>
<evidence type="ECO:0000313" key="3">
    <source>
        <dbReference type="Proteomes" id="UP000468928"/>
    </source>
</evidence>
<comment type="caution">
    <text evidence="2">The sequence shown here is derived from an EMBL/GenBank/DDBJ whole genome shotgun (WGS) entry which is preliminary data.</text>
</comment>
<dbReference type="Proteomes" id="UP000468928">
    <property type="component" value="Unassembled WGS sequence"/>
</dbReference>
<gene>
    <name evidence="2" type="ORF">GV789_27795</name>
</gene>
<feature type="region of interest" description="Disordered" evidence="1">
    <location>
        <begin position="44"/>
        <end position="81"/>
    </location>
</feature>
<evidence type="ECO:0000313" key="2">
    <source>
        <dbReference type="EMBL" id="NEW48197.1"/>
    </source>
</evidence>
<dbReference type="EMBL" id="JAAGUZ010000133">
    <property type="protein sequence ID" value="NEW48197.1"/>
    <property type="molecule type" value="Genomic_DNA"/>
</dbReference>